<evidence type="ECO:0000313" key="2">
    <source>
        <dbReference type="Proteomes" id="UP000054740"/>
    </source>
</evidence>
<gene>
    <name evidence="1" type="ORF">AWB70_06945</name>
</gene>
<accession>A0A158JLD0</accession>
<proteinExistence type="predicted"/>
<name>A0A158JLD0_CABCO</name>
<dbReference type="Proteomes" id="UP000054740">
    <property type="component" value="Unassembled WGS sequence"/>
</dbReference>
<keyword evidence="2" id="KW-1185">Reference proteome</keyword>
<evidence type="ECO:0000313" key="1">
    <source>
        <dbReference type="EMBL" id="SAL69465.1"/>
    </source>
</evidence>
<sequence>MRRPMIKALGTIVLLSATGWGLYAWLTPPDEVVLTLGEPYEQVRERSRSTLPPAEKNTNWAGVVSRPTRLRLVAYEKVLVTPPSMFLAVTYDSRGRVDGVRLSPQVEPLPLDETLKIVRNLQDQLRRGWTPFRSRQSQPIRDDVATRDAIRNCDDPTSRWNSGPELQIAIDIRCFKADTRPDDERYLITLILSRPWVDDRPESDR</sequence>
<reference evidence="2" key="1">
    <citation type="submission" date="2016-01" db="EMBL/GenBank/DDBJ databases">
        <authorList>
            <person name="Peeters C."/>
        </authorList>
    </citation>
    <scope>NUCLEOTIDE SEQUENCE [LARGE SCALE GENOMIC DNA]</scope>
</reference>
<organism evidence="1 2">
    <name type="scientific">Caballeronia cordobensis</name>
    <name type="common">Burkholderia cordobensis</name>
    <dbReference type="NCBI Taxonomy" id="1353886"/>
    <lineage>
        <taxon>Bacteria</taxon>
        <taxon>Pseudomonadati</taxon>
        <taxon>Pseudomonadota</taxon>
        <taxon>Betaproteobacteria</taxon>
        <taxon>Burkholderiales</taxon>
        <taxon>Burkholderiaceae</taxon>
        <taxon>Caballeronia</taxon>
    </lineage>
</organism>
<dbReference type="AlphaFoldDB" id="A0A158JLD0"/>
<dbReference type="EMBL" id="FCNY02000030">
    <property type="protein sequence ID" value="SAL69465.1"/>
    <property type="molecule type" value="Genomic_DNA"/>
</dbReference>
<protein>
    <submittedName>
        <fullName evidence="1">Uncharacterized protein</fullName>
    </submittedName>
</protein>